<accession>A0AC35G2T2</accession>
<organism evidence="1 2">
    <name type="scientific">Panagrolaimus sp. PS1159</name>
    <dbReference type="NCBI Taxonomy" id="55785"/>
    <lineage>
        <taxon>Eukaryota</taxon>
        <taxon>Metazoa</taxon>
        <taxon>Ecdysozoa</taxon>
        <taxon>Nematoda</taxon>
        <taxon>Chromadorea</taxon>
        <taxon>Rhabditida</taxon>
        <taxon>Tylenchina</taxon>
        <taxon>Panagrolaimomorpha</taxon>
        <taxon>Panagrolaimoidea</taxon>
        <taxon>Panagrolaimidae</taxon>
        <taxon>Panagrolaimus</taxon>
    </lineage>
</organism>
<reference evidence="2" key="1">
    <citation type="submission" date="2022-11" db="UniProtKB">
        <authorList>
            <consortium name="WormBaseParasite"/>
        </authorList>
    </citation>
    <scope>IDENTIFICATION</scope>
</reference>
<dbReference type="WBParaSite" id="PS1159_v2.g22949.t2">
    <property type="protein sequence ID" value="PS1159_v2.g22949.t2"/>
    <property type="gene ID" value="PS1159_v2.g22949"/>
</dbReference>
<sequence length="539" mass="58575">MKSQIYGISTKTGFLFILFCQFISIHAIPIDNSILGDPTVNCLSDRLSVDLKTAKAFGGRVFVKGFSQDSNCNIVGNGASAFDFSINFDNCGLRRSREINGVSISATIVVSFHPIFITKVDRAYRLNCFYTESKKTLSQQLDVSELTTQLITRQTTMPICRYEILSDGPNGKPVKYARIGDHVYHKWTCDSESVGVYCMKVHTCIVTDGQGGEPITVLDQEGCEIDRFVLQNLDYSTDGLSAGKGAHVFKFADKPSLHFACQLSLSLKDQKSGCKFLQPQCGVNGNTGGVENNYGGVENNYGGTQGSDNSGDNGYTSAGSAAASNPTPAYEQDKSATTVGYEANVQQPTATTRSRSSNSGTYDGIGTSSNSGYNNGNSNTYSNGNSGGYGSEQFPKPQQYQEELLPGANYKVLPDSGPAAVTPSTTPNGYDSGYTLKSNNAYDQTQVAPSSKVAETQYEEVTPTPTAYEQQTPSALVYNDFYQDETDVPIQIKKKSAKRHSVMKRKVADFDLPEQSFVVIEIDEDPLRRDAADFQIIVK</sequence>
<dbReference type="Proteomes" id="UP000887580">
    <property type="component" value="Unplaced"/>
</dbReference>
<name>A0AC35G2T2_9BILA</name>
<proteinExistence type="predicted"/>
<evidence type="ECO:0000313" key="1">
    <source>
        <dbReference type="Proteomes" id="UP000887580"/>
    </source>
</evidence>
<protein>
    <submittedName>
        <fullName evidence="2">ZP domain-containing protein</fullName>
    </submittedName>
</protein>
<evidence type="ECO:0000313" key="2">
    <source>
        <dbReference type="WBParaSite" id="PS1159_v2.g22949.t2"/>
    </source>
</evidence>